<dbReference type="EMBL" id="BQKY01000007">
    <property type="protein sequence ID" value="GJN90641.1"/>
    <property type="molecule type" value="Genomic_DNA"/>
</dbReference>
<keyword evidence="2" id="KW-1185">Reference proteome</keyword>
<dbReference type="PANTHER" id="PTHR41813">
    <property type="entry name" value="REGULATOR PAB1642, PUTATIVE (AFU_ORTHOLOGUE AFUA_3G11955)-RELATED"/>
    <property type="match status" value="1"/>
</dbReference>
<dbReference type="CDD" id="cd19357">
    <property type="entry name" value="TenA_E_At3g16990-like"/>
    <property type="match status" value="1"/>
</dbReference>
<evidence type="ECO:0000313" key="1">
    <source>
        <dbReference type="EMBL" id="GJN90641.1"/>
    </source>
</evidence>
<evidence type="ECO:0000313" key="2">
    <source>
        <dbReference type="Proteomes" id="UP001342314"/>
    </source>
</evidence>
<organism evidence="1 2">
    <name type="scientific">Rhodotorula paludigena</name>
    <dbReference type="NCBI Taxonomy" id="86838"/>
    <lineage>
        <taxon>Eukaryota</taxon>
        <taxon>Fungi</taxon>
        <taxon>Dikarya</taxon>
        <taxon>Basidiomycota</taxon>
        <taxon>Pucciniomycotina</taxon>
        <taxon>Microbotryomycetes</taxon>
        <taxon>Sporidiobolales</taxon>
        <taxon>Sporidiobolaceae</taxon>
        <taxon>Rhodotorula</taxon>
    </lineage>
</organism>
<dbReference type="InterPro" id="IPR016084">
    <property type="entry name" value="Haem_Oase-like_multi-hlx"/>
</dbReference>
<name>A0AAV5GM95_9BASI</name>
<dbReference type="SUPFAM" id="SSF48613">
    <property type="entry name" value="Heme oxygenase-like"/>
    <property type="match status" value="1"/>
</dbReference>
<evidence type="ECO:0008006" key="3">
    <source>
        <dbReference type="Google" id="ProtNLM"/>
    </source>
</evidence>
<dbReference type="Gene3D" id="1.20.910.10">
    <property type="entry name" value="Heme oxygenase-like"/>
    <property type="match status" value="1"/>
</dbReference>
<dbReference type="PANTHER" id="PTHR41813:SF2">
    <property type="entry name" value="REGULATOR PAB1642, PUTATIVE (AFU_ORTHOLOGUE AFUA_3G11955)-RELATED"/>
    <property type="match status" value="1"/>
</dbReference>
<dbReference type="InterPro" id="IPR053261">
    <property type="entry name" value="Polyketide-peptide_reg"/>
</dbReference>
<accession>A0AAV5GM95</accession>
<gene>
    <name evidence="1" type="ORF">Rhopal_003653-T1</name>
</gene>
<protein>
    <recommendedName>
        <fullName evidence="3">Thiaminase-2/PQQC domain-containing protein</fullName>
    </recommendedName>
</protein>
<dbReference type="AlphaFoldDB" id="A0AAV5GM95"/>
<reference evidence="1 2" key="1">
    <citation type="submission" date="2021-12" db="EMBL/GenBank/DDBJ databases">
        <title>High titer production of polyol ester of fatty acids by Rhodotorula paludigena BS15 towards product separation-free biomass refinery.</title>
        <authorList>
            <person name="Mano J."/>
            <person name="Ono H."/>
            <person name="Tanaka T."/>
            <person name="Naito K."/>
            <person name="Sushida H."/>
            <person name="Ike M."/>
            <person name="Tokuyasu K."/>
            <person name="Kitaoka M."/>
        </authorList>
    </citation>
    <scope>NUCLEOTIDE SEQUENCE [LARGE SCALE GENOMIC DNA]</scope>
    <source>
        <strain evidence="1 2">BS15</strain>
    </source>
</reference>
<comment type="caution">
    <text evidence="1">The sequence shown here is derived from an EMBL/GenBank/DDBJ whole genome shotgun (WGS) entry which is preliminary data.</text>
</comment>
<proteinExistence type="predicted"/>
<dbReference type="Proteomes" id="UP001342314">
    <property type="component" value="Unassembled WGS sequence"/>
</dbReference>
<sequence length="247" mass="27656">MSFAWPRLRRTQAEEICIATQHPFLAAAGKHELSSAKLSEWLTQDRMYALHGYPKFIASLISALPLSSPAHQTASQSTLSLLSYALSNIYREVGFFDSLSPRFGLNLATRPATAAGGADRLEGALMRTETRAYVNLLIATGAEAGRNGGGMEEGLVLLWAMEKLYNQAWIFAASHKPTEPRATDERTSAALAELIDNWTNEEFAEFVKRCEEAVEGLQLREGTEEWTRAEEMFKYTLYLEQRFWPAL</sequence>